<dbReference type="EnsemblMetazoa" id="HelroT162957">
    <property type="protein sequence ID" value="HelroP162957"/>
    <property type="gene ID" value="HelroG162957"/>
</dbReference>
<dbReference type="CTD" id="20199853"/>
<dbReference type="OrthoDB" id="6782876at2759"/>
<dbReference type="InParanoid" id="T1ETF3"/>
<dbReference type="EMBL" id="KB097143">
    <property type="protein sequence ID" value="ESN99410.1"/>
    <property type="molecule type" value="Genomic_DNA"/>
</dbReference>
<dbReference type="Proteomes" id="UP000015101">
    <property type="component" value="Unassembled WGS sequence"/>
</dbReference>
<dbReference type="KEGG" id="hro:HELRODRAFT_162957"/>
<sequence>MMRSRSSITLKYEIVFRNTEDLNKSKYEIFRDSQNKQRKKVKGCNPDNYKKLDKTILKMCLEAKDKCEIIEKIKNINTNARYENIKEITGKGLVPYQDASIGDTMSTFIHF</sequence>
<gene>
    <name evidence="2" type="primary">20199853</name>
    <name evidence="1" type="ORF">HELRODRAFT_162957</name>
</gene>
<protein>
    <submittedName>
        <fullName evidence="1 2">Uncharacterized protein</fullName>
    </submittedName>
</protein>
<name>T1ETF3_HELRO</name>
<dbReference type="AlphaFoldDB" id="T1ETF3"/>
<organism evidence="2 3">
    <name type="scientific">Helobdella robusta</name>
    <name type="common">Californian leech</name>
    <dbReference type="NCBI Taxonomy" id="6412"/>
    <lineage>
        <taxon>Eukaryota</taxon>
        <taxon>Metazoa</taxon>
        <taxon>Spiralia</taxon>
        <taxon>Lophotrochozoa</taxon>
        <taxon>Annelida</taxon>
        <taxon>Clitellata</taxon>
        <taxon>Hirudinea</taxon>
        <taxon>Rhynchobdellida</taxon>
        <taxon>Glossiphoniidae</taxon>
        <taxon>Helobdella</taxon>
    </lineage>
</organism>
<reference evidence="2" key="3">
    <citation type="submission" date="2015-06" db="UniProtKB">
        <authorList>
            <consortium name="EnsemblMetazoa"/>
        </authorList>
    </citation>
    <scope>IDENTIFICATION</scope>
</reference>
<proteinExistence type="predicted"/>
<reference evidence="1 3" key="2">
    <citation type="journal article" date="2013" name="Nature">
        <title>Insights into bilaterian evolution from three spiralian genomes.</title>
        <authorList>
            <person name="Simakov O."/>
            <person name="Marletaz F."/>
            <person name="Cho S.J."/>
            <person name="Edsinger-Gonzales E."/>
            <person name="Havlak P."/>
            <person name="Hellsten U."/>
            <person name="Kuo D.H."/>
            <person name="Larsson T."/>
            <person name="Lv J."/>
            <person name="Arendt D."/>
            <person name="Savage R."/>
            <person name="Osoegawa K."/>
            <person name="de Jong P."/>
            <person name="Grimwood J."/>
            <person name="Chapman J.A."/>
            <person name="Shapiro H."/>
            <person name="Aerts A."/>
            <person name="Otillar R.P."/>
            <person name="Terry A.Y."/>
            <person name="Boore J.L."/>
            <person name="Grigoriev I.V."/>
            <person name="Lindberg D.R."/>
            <person name="Seaver E.C."/>
            <person name="Weisblat D.A."/>
            <person name="Putnam N.H."/>
            <person name="Rokhsar D.S."/>
        </authorList>
    </citation>
    <scope>NUCLEOTIDE SEQUENCE</scope>
</reference>
<evidence type="ECO:0000313" key="2">
    <source>
        <dbReference type="EnsemblMetazoa" id="HelroP162957"/>
    </source>
</evidence>
<evidence type="ECO:0000313" key="3">
    <source>
        <dbReference type="Proteomes" id="UP000015101"/>
    </source>
</evidence>
<dbReference type="RefSeq" id="XP_009023250.1">
    <property type="nucleotide sequence ID" value="XM_009025002.1"/>
</dbReference>
<keyword evidence="3" id="KW-1185">Reference proteome</keyword>
<reference evidence="3" key="1">
    <citation type="submission" date="2012-12" db="EMBL/GenBank/DDBJ databases">
        <authorList>
            <person name="Hellsten U."/>
            <person name="Grimwood J."/>
            <person name="Chapman J.A."/>
            <person name="Shapiro H."/>
            <person name="Aerts A."/>
            <person name="Otillar R.P."/>
            <person name="Terry A.Y."/>
            <person name="Boore J.L."/>
            <person name="Simakov O."/>
            <person name="Marletaz F."/>
            <person name="Cho S.-J."/>
            <person name="Edsinger-Gonzales E."/>
            <person name="Havlak P."/>
            <person name="Kuo D.-H."/>
            <person name="Larsson T."/>
            <person name="Lv J."/>
            <person name="Arendt D."/>
            <person name="Savage R."/>
            <person name="Osoegawa K."/>
            <person name="de Jong P."/>
            <person name="Lindberg D.R."/>
            <person name="Seaver E.C."/>
            <person name="Weisblat D.A."/>
            <person name="Putnam N.H."/>
            <person name="Grigoriev I.V."/>
            <person name="Rokhsar D.S."/>
        </authorList>
    </citation>
    <scope>NUCLEOTIDE SEQUENCE</scope>
</reference>
<dbReference type="EMBL" id="AMQM01001237">
    <property type="status" value="NOT_ANNOTATED_CDS"/>
    <property type="molecule type" value="Genomic_DNA"/>
</dbReference>
<dbReference type="GeneID" id="20199853"/>
<accession>T1ETF3</accession>
<dbReference type="HOGENOM" id="CLU_2161074_0_0_1"/>
<evidence type="ECO:0000313" key="1">
    <source>
        <dbReference type="EMBL" id="ESN99410.1"/>
    </source>
</evidence>